<feature type="compositionally biased region" description="Polar residues" evidence="1">
    <location>
        <begin position="682"/>
        <end position="694"/>
    </location>
</feature>
<feature type="compositionally biased region" description="Polar residues" evidence="1">
    <location>
        <begin position="1"/>
        <end position="10"/>
    </location>
</feature>
<feature type="region of interest" description="Disordered" evidence="1">
    <location>
        <begin position="1"/>
        <end position="262"/>
    </location>
</feature>
<organism evidence="2 3">
    <name type="scientific">Monosporascus ibericus</name>
    <dbReference type="NCBI Taxonomy" id="155417"/>
    <lineage>
        <taxon>Eukaryota</taxon>
        <taxon>Fungi</taxon>
        <taxon>Dikarya</taxon>
        <taxon>Ascomycota</taxon>
        <taxon>Pezizomycotina</taxon>
        <taxon>Sordariomycetes</taxon>
        <taxon>Xylariomycetidae</taxon>
        <taxon>Xylariales</taxon>
        <taxon>Xylariales incertae sedis</taxon>
        <taxon>Monosporascus</taxon>
    </lineage>
</organism>
<feature type="compositionally biased region" description="Basic and acidic residues" evidence="1">
    <location>
        <begin position="830"/>
        <end position="840"/>
    </location>
</feature>
<evidence type="ECO:0000256" key="1">
    <source>
        <dbReference type="SAM" id="MobiDB-lite"/>
    </source>
</evidence>
<feature type="compositionally biased region" description="Basic and acidic residues" evidence="1">
    <location>
        <begin position="861"/>
        <end position="886"/>
    </location>
</feature>
<feature type="compositionally biased region" description="Basic and acidic residues" evidence="1">
    <location>
        <begin position="901"/>
        <end position="924"/>
    </location>
</feature>
<dbReference type="STRING" id="155417.A0A4Q4TTQ8"/>
<reference evidence="2 3" key="1">
    <citation type="submission" date="2018-06" db="EMBL/GenBank/DDBJ databases">
        <title>Complete Genomes of Monosporascus.</title>
        <authorList>
            <person name="Robinson A.J."/>
            <person name="Natvig D.O."/>
        </authorList>
    </citation>
    <scope>NUCLEOTIDE SEQUENCE [LARGE SCALE GENOMIC DNA]</scope>
    <source>
        <strain evidence="2 3">CBS 110550</strain>
    </source>
</reference>
<name>A0A4Q4TTQ8_9PEZI</name>
<evidence type="ECO:0000313" key="3">
    <source>
        <dbReference type="Proteomes" id="UP000293360"/>
    </source>
</evidence>
<feature type="compositionally biased region" description="Acidic residues" evidence="1">
    <location>
        <begin position="797"/>
        <end position="809"/>
    </location>
</feature>
<dbReference type="OrthoDB" id="5386574at2759"/>
<feature type="region of interest" description="Disordered" evidence="1">
    <location>
        <begin position="718"/>
        <end position="924"/>
    </location>
</feature>
<feature type="region of interest" description="Disordered" evidence="1">
    <location>
        <begin position="503"/>
        <end position="698"/>
    </location>
</feature>
<proteinExistence type="predicted"/>
<sequence>MSTAATQSTPLIPPRPSRSQEKGNPSGPSPPAIPPRPTRLGRSVSPNPDRFAPSPLNEAPFPSKGSLSTGHRTSGSHLGDDLDRRASFELPGPGEEGQEYAAIRDLSPSSEATRQGPTSPEQTRTIGEDLKLHAPKPTMPSQSAKQRVAAVTRTDSDRAAAFGIGRPSSTEQHNSNRSLKKKPSTASQLSQPEVIEDEHGIPEIGQRVPMYPNAGDVQAPSPAPTAQPPESARPGRNHVRKHSSRGFNELPPGSYGLHGHGVASTDKLEKAYYEKHPELLQKEQYNYLHDRPNDFSLSSEDLNKIVRHTASCGAGFGTSKEYVGTPTEQVGFQASEEYATRMSRPSSAAAHARSPLKSGATTESNADEDDNVIHVDEPSYRGGRAKLGDEQRAVGEGHEDGYVAPILAPDEVAKGPSPYELHPAVEPPPERRGSAFEMDEPRSRPTSRPASVYSPPPPEVHSTPLEDVKEYEPLFTEDERSGKQPVTAEKLKEIRQRFPSRDVWEDAPNSVHATAEVSTPELSDARPKSQAPAMEAPPRDNETPAQAFARRQEELAEKEAVNPDSFLYRQQKPPNYAGQQPHIAKEMQARPSPAPRFPSRDVWEDAPDSLQFTTTVSGPQSGRDTPPEEEEGSDTAGGVPSNKPAIPPRPKGQDSGTDAISKTDSDGQKPHVPARPQKGASEGQQAESAPTQKSAGVARAVGGKIAALQAGFMSDLNRRLQLGPQAPKKEQPTASDLTEEKEKAPLTDARKGRARGPQRRAPTKNNTASSTDKSTPPPASNGKPVLSFSMTRTLFSIDEEGTMTVDEEPIPSAGSQAATTGSTAINTKDPTPKEPTKEPETTEPGTTTGTKDGESSSQATEPEKPRDGAPKEDPKAETEPTTEENKTLVANLAGESVLEETIEKKPGDQVEAVESTKDEVVDRT</sequence>
<feature type="compositionally biased region" description="Polar residues" evidence="1">
    <location>
        <begin position="610"/>
        <end position="623"/>
    </location>
</feature>
<dbReference type="AlphaFoldDB" id="A0A4Q4TTQ8"/>
<feature type="compositionally biased region" description="Basic and acidic residues" evidence="1">
    <location>
        <begin position="386"/>
        <end position="401"/>
    </location>
</feature>
<keyword evidence="3" id="KW-1185">Reference proteome</keyword>
<dbReference type="InterPro" id="IPR021582">
    <property type="entry name" value="Aim21"/>
</dbReference>
<feature type="compositionally biased region" description="Basic residues" evidence="1">
    <location>
        <begin position="752"/>
        <end position="762"/>
    </location>
</feature>
<feature type="compositionally biased region" description="Polar residues" evidence="1">
    <location>
        <begin position="107"/>
        <end position="125"/>
    </location>
</feature>
<feature type="compositionally biased region" description="Pro residues" evidence="1">
    <location>
        <begin position="27"/>
        <end position="37"/>
    </location>
</feature>
<dbReference type="Proteomes" id="UP000293360">
    <property type="component" value="Unassembled WGS sequence"/>
</dbReference>
<feature type="compositionally biased region" description="Polar residues" evidence="1">
    <location>
        <begin position="167"/>
        <end position="177"/>
    </location>
</feature>
<dbReference type="Pfam" id="PF11489">
    <property type="entry name" value="Aim21"/>
    <property type="match status" value="1"/>
</dbReference>
<feature type="region of interest" description="Disordered" evidence="1">
    <location>
        <begin position="337"/>
        <end position="466"/>
    </location>
</feature>
<feature type="compositionally biased region" description="Polar residues" evidence="1">
    <location>
        <begin position="763"/>
        <end position="774"/>
    </location>
</feature>
<feature type="compositionally biased region" description="Basic residues" evidence="1">
    <location>
        <begin position="235"/>
        <end position="244"/>
    </location>
</feature>
<gene>
    <name evidence="2" type="ORF">DL764_000813</name>
</gene>
<comment type="caution">
    <text evidence="2">The sequence shown here is derived from an EMBL/GenBank/DDBJ whole genome shotgun (WGS) entry which is preliminary data.</text>
</comment>
<feature type="compositionally biased region" description="Polar residues" evidence="1">
    <location>
        <begin position="65"/>
        <end position="76"/>
    </location>
</feature>
<evidence type="ECO:0008006" key="4">
    <source>
        <dbReference type="Google" id="ProtNLM"/>
    </source>
</evidence>
<protein>
    <recommendedName>
        <fullName evidence="4">Altered inheritance of mitochondria protein 21</fullName>
    </recommendedName>
</protein>
<accession>A0A4Q4TTQ8</accession>
<feature type="compositionally biased region" description="Low complexity" evidence="1">
    <location>
        <begin position="812"/>
        <end position="829"/>
    </location>
</feature>
<feature type="compositionally biased region" description="Basic and acidic residues" evidence="1">
    <location>
        <begin position="428"/>
        <end position="443"/>
    </location>
</feature>
<dbReference type="EMBL" id="QJNU01000021">
    <property type="protein sequence ID" value="RYP10192.1"/>
    <property type="molecule type" value="Genomic_DNA"/>
</dbReference>
<evidence type="ECO:0000313" key="2">
    <source>
        <dbReference type="EMBL" id="RYP10192.1"/>
    </source>
</evidence>
<feature type="compositionally biased region" description="Basic and acidic residues" evidence="1">
    <location>
        <begin position="550"/>
        <end position="561"/>
    </location>
</feature>
<feature type="compositionally biased region" description="Low complexity" evidence="1">
    <location>
        <begin position="343"/>
        <end position="355"/>
    </location>
</feature>
<feature type="compositionally biased region" description="Basic and acidic residues" evidence="1">
    <location>
        <begin position="738"/>
        <end position="751"/>
    </location>
</feature>
<feature type="compositionally biased region" description="Basic and acidic residues" evidence="1">
    <location>
        <begin position="78"/>
        <end position="87"/>
    </location>
</feature>